<keyword evidence="5" id="KW-0472">Membrane</keyword>
<dbReference type="SUPFAM" id="SSF140478">
    <property type="entry name" value="LemA-like"/>
    <property type="match status" value="1"/>
</dbReference>
<gene>
    <name evidence="6" type="ORF">ACD_80C00145G0065</name>
</gene>
<evidence type="ECO:0000256" key="1">
    <source>
        <dbReference type="ARBA" id="ARBA00004167"/>
    </source>
</evidence>
<protein>
    <recommendedName>
        <fullName evidence="7">LemA family protein</fullName>
    </recommendedName>
</protein>
<dbReference type="PANTHER" id="PTHR34478">
    <property type="entry name" value="PROTEIN LEMA"/>
    <property type="match status" value="1"/>
</dbReference>
<sequence>MKKTLLIILAVVLVIVLLVVGKYNTIVGYDESVKTAWSQVENVYQRRLDLIPNLVNTVKGAAAQESGVLIAVVNARANATKVTVDIKDAKSLAAFQAAQGEVSSSLSKLLAVVENYPTLQSIQAFRDLMTQLEGTENRITVERKNFNDTVNTLNIYIRRFPANIIAAMFNFEKAQQFEAQTWAEVAPTVDFTTTSTIPADTIPTEGTE</sequence>
<proteinExistence type="inferred from homology"/>
<organism evidence="6">
    <name type="scientific">uncultured bacterium</name>
    <name type="common">gcode 4</name>
    <dbReference type="NCBI Taxonomy" id="1234023"/>
    <lineage>
        <taxon>Bacteria</taxon>
        <taxon>environmental samples</taxon>
    </lineage>
</organism>
<dbReference type="PANTHER" id="PTHR34478:SF2">
    <property type="entry name" value="MEMBRANE PROTEIN"/>
    <property type="match status" value="1"/>
</dbReference>
<reference evidence="6" key="1">
    <citation type="journal article" date="2012" name="Science">
        <title>Fermentation, hydrogen, and sulfur metabolism in multiple uncultivated bacterial phyla.</title>
        <authorList>
            <person name="Wrighton K.C."/>
            <person name="Thomas B.C."/>
            <person name="Sharon I."/>
            <person name="Miller C.S."/>
            <person name="Castelle C.J."/>
            <person name="VerBerkmoes N.C."/>
            <person name="Wilkins M.J."/>
            <person name="Hettich R.L."/>
            <person name="Lipton M.S."/>
            <person name="Williams K.H."/>
            <person name="Long P.E."/>
            <person name="Banfield J.F."/>
        </authorList>
    </citation>
    <scope>NUCLEOTIDE SEQUENCE [LARGE SCALE GENOMIC DNA]</scope>
</reference>
<comment type="subcellular location">
    <subcellularLocation>
        <location evidence="1">Membrane</location>
        <topology evidence="1">Single-pass membrane protein</topology>
    </subcellularLocation>
</comment>
<evidence type="ECO:0000256" key="2">
    <source>
        <dbReference type="ARBA" id="ARBA00008854"/>
    </source>
</evidence>
<keyword evidence="3" id="KW-0812">Transmembrane</keyword>
<dbReference type="InterPro" id="IPR023353">
    <property type="entry name" value="LemA-like_dom_sf"/>
</dbReference>
<dbReference type="Pfam" id="PF04011">
    <property type="entry name" value="LemA"/>
    <property type="match status" value="1"/>
</dbReference>
<keyword evidence="4" id="KW-1133">Transmembrane helix</keyword>
<evidence type="ECO:0000256" key="3">
    <source>
        <dbReference type="ARBA" id="ARBA00022692"/>
    </source>
</evidence>
<evidence type="ECO:0000256" key="5">
    <source>
        <dbReference type="ARBA" id="ARBA00023136"/>
    </source>
</evidence>
<dbReference type="AlphaFoldDB" id="K1XI68"/>
<dbReference type="GO" id="GO:0016020">
    <property type="term" value="C:membrane"/>
    <property type="evidence" value="ECO:0007669"/>
    <property type="project" value="UniProtKB-SubCell"/>
</dbReference>
<name>K1XI68_9BACT</name>
<dbReference type="EMBL" id="AMFJ01036152">
    <property type="protein sequence ID" value="EKD24931.1"/>
    <property type="molecule type" value="Genomic_DNA"/>
</dbReference>
<dbReference type="InterPro" id="IPR007156">
    <property type="entry name" value="MamQ_LemA"/>
</dbReference>
<evidence type="ECO:0008006" key="7">
    <source>
        <dbReference type="Google" id="ProtNLM"/>
    </source>
</evidence>
<evidence type="ECO:0000313" key="6">
    <source>
        <dbReference type="EMBL" id="EKD24931.1"/>
    </source>
</evidence>
<comment type="caution">
    <text evidence="6">The sequence shown here is derived from an EMBL/GenBank/DDBJ whole genome shotgun (WGS) entry which is preliminary data.</text>
</comment>
<accession>K1XI68</accession>
<evidence type="ECO:0000256" key="4">
    <source>
        <dbReference type="ARBA" id="ARBA00022989"/>
    </source>
</evidence>
<dbReference type="Gene3D" id="1.20.1440.20">
    <property type="entry name" value="LemA-like domain"/>
    <property type="match status" value="1"/>
</dbReference>
<comment type="similarity">
    <text evidence="2">Belongs to the LemA family.</text>
</comment>